<evidence type="ECO:0008006" key="5">
    <source>
        <dbReference type="Google" id="ProtNLM"/>
    </source>
</evidence>
<evidence type="ECO:0000256" key="1">
    <source>
        <dbReference type="ARBA" id="ARBA00022737"/>
    </source>
</evidence>
<evidence type="ECO:0000256" key="2">
    <source>
        <dbReference type="ARBA" id="ARBA00023043"/>
    </source>
</evidence>
<dbReference type="EMBL" id="JAPFFF010000034">
    <property type="protein sequence ID" value="KAK8843724.1"/>
    <property type="molecule type" value="Genomic_DNA"/>
</dbReference>
<proteinExistence type="predicted"/>
<keyword evidence="2" id="KW-0040">ANK repeat</keyword>
<dbReference type="PANTHER" id="PTHR24198">
    <property type="entry name" value="ANKYRIN REPEAT AND PROTEIN KINASE DOMAIN-CONTAINING PROTEIN"/>
    <property type="match status" value="1"/>
</dbReference>
<dbReference type="PANTHER" id="PTHR24198:SF165">
    <property type="entry name" value="ANKYRIN REPEAT-CONTAINING PROTEIN-RELATED"/>
    <property type="match status" value="1"/>
</dbReference>
<keyword evidence="4" id="KW-1185">Reference proteome</keyword>
<dbReference type="InterPro" id="IPR002110">
    <property type="entry name" value="Ankyrin_rpt"/>
</dbReference>
<sequence>MEFQEYLAELQNIQKSLLDFIESDENYEENFEVLIKQIKKHVQEDENELKLVLLLINIISSSHHRTNNFFFKIEKILLLLKPDIQKFFTNSEIYNIFKDSKRLLYFLFQSKILIMSEYIMNDCFRRKIKNYHTYFFKEIKSHCSTKSIKEIEDQNQQSNIDPNSEEFEANRKNGQNETKICTLIREDNIDEFITYIAKEDLSLNMTIKPSIFETNPILMASNVTLLQYSAFFGSIQIFKYLFLNDADIKRFLWIYAIHGNNPELIHFLEEKNVEPEDRTYRLFYAEAAICHHNEIAEYLKNNYIKETNEFFDLKSFQFYNFLNFSGSNLFNRNVFFYLCHYGFYSLVEKILKNRSFDINYLIKEGGANNTSFIATPLLVAIMNDNSNIVKLLLEHQKNDFSFKLTRCSWTKFEFTQNALFLAVVFDNPKTVKYLINTNSIDINQKSYQKVYKPNSNMIQIIEEFPLSEAIANKNIDIIKLLLSDPNLDINLEKTNYYTTNNAPVVNSFKRLSPLNMSIMKCDFEIVKLILSNKNVNVNNISKNAIHDSEYNESSLFFSVRMNNADILGLLINLPDIDVNIKSSNYIKDVHFSEPILQFAIEKKNLDIIKILLSNKNLDVNMPLIKELNDAEKNVIEMNPLLYSVIEKNESLVRLLFTNDRIDVNAKYVESNINHYEEKSALYKAVENEDENMVKLLLSHPNIDVNYRSLYKAKDNSKITKTPILHLAIKKLNVAIVELLLNSPSIDVNSISYKKNSLARLIEEVEETALNVAINNFDLQIIQLLLEKPEINVNLKSKITSFSPSLFFIEEKTPIQTALFSDKEDVFKVVFNKLIDNEDLNENLNELIKMTNNEKIKALINNGINRLAVKL</sequence>
<dbReference type="InterPro" id="IPR036770">
    <property type="entry name" value="Ankyrin_rpt-contain_sf"/>
</dbReference>
<comment type="caution">
    <text evidence="3">The sequence shown here is derived from an EMBL/GenBank/DDBJ whole genome shotgun (WGS) entry which is preliminary data.</text>
</comment>
<dbReference type="SUPFAM" id="SSF48403">
    <property type="entry name" value="Ankyrin repeat"/>
    <property type="match status" value="2"/>
</dbReference>
<reference evidence="3 4" key="1">
    <citation type="submission" date="2024-04" db="EMBL/GenBank/DDBJ databases">
        <title>Tritrichomonas musculus Genome.</title>
        <authorList>
            <person name="Alves-Ferreira E."/>
            <person name="Grigg M."/>
            <person name="Lorenzi H."/>
            <person name="Galac M."/>
        </authorList>
    </citation>
    <scope>NUCLEOTIDE SEQUENCE [LARGE SCALE GENOMIC DNA]</scope>
    <source>
        <strain evidence="3 4">EAF2021</strain>
    </source>
</reference>
<dbReference type="Gene3D" id="1.25.40.20">
    <property type="entry name" value="Ankyrin repeat-containing domain"/>
    <property type="match status" value="5"/>
</dbReference>
<accession>A0ABR2HC32</accession>
<protein>
    <recommendedName>
        <fullName evidence="5">DUF3447 domain-containing protein</fullName>
    </recommendedName>
</protein>
<dbReference type="Pfam" id="PF12796">
    <property type="entry name" value="Ank_2"/>
    <property type="match status" value="2"/>
</dbReference>
<keyword evidence="1" id="KW-0677">Repeat</keyword>
<gene>
    <name evidence="3" type="ORF">M9Y10_024790</name>
</gene>
<evidence type="ECO:0000313" key="4">
    <source>
        <dbReference type="Proteomes" id="UP001470230"/>
    </source>
</evidence>
<dbReference type="SMART" id="SM00248">
    <property type="entry name" value="ANK"/>
    <property type="match status" value="13"/>
</dbReference>
<organism evidence="3 4">
    <name type="scientific">Tritrichomonas musculus</name>
    <dbReference type="NCBI Taxonomy" id="1915356"/>
    <lineage>
        <taxon>Eukaryota</taxon>
        <taxon>Metamonada</taxon>
        <taxon>Parabasalia</taxon>
        <taxon>Tritrichomonadida</taxon>
        <taxon>Tritrichomonadidae</taxon>
        <taxon>Tritrichomonas</taxon>
    </lineage>
</organism>
<evidence type="ECO:0000313" key="3">
    <source>
        <dbReference type="EMBL" id="KAK8843724.1"/>
    </source>
</evidence>
<dbReference type="Proteomes" id="UP001470230">
    <property type="component" value="Unassembled WGS sequence"/>
</dbReference>
<name>A0ABR2HC32_9EUKA</name>